<dbReference type="InterPro" id="IPR001138">
    <property type="entry name" value="Zn2Cys6_DnaBD"/>
</dbReference>
<reference evidence="7 8" key="1">
    <citation type="journal article" date="2018" name="Mol. Biol. Evol.">
        <title>Broad Genomic Sampling Reveals a Smut Pathogenic Ancestry of the Fungal Clade Ustilaginomycotina.</title>
        <authorList>
            <person name="Kijpornyongpan T."/>
            <person name="Mondo S.J."/>
            <person name="Barry K."/>
            <person name="Sandor L."/>
            <person name="Lee J."/>
            <person name="Lipzen A."/>
            <person name="Pangilinan J."/>
            <person name="LaButti K."/>
            <person name="Hainaut M."/>
            <person name="Henrissat B."/>
            <person name="Grigoriev I.V."/>
            <person name="Spatafora J.W."/>
            <person name="Aime M.C."/>
        </authorList>
    </citation>
    <scope>NUCLEOTIDE SEQUENCE [LARGE SCALE GENOMIC DNA]</scope>
    <source>
        <strain evidence="7 8">MCA 4198</strain>
    </source>
</reference>
<keyword evidence="5" id="KW-0539">Nucleus</keyword>
<dbReference type="Proteomes" id="UP000245768">
    <property type="component" value="Unassembled WGS sequence"/>
</dbReference>
<feature type="compositionally biased region" description="Basic and acidic residues" evidence="6">
    <location>
        <begin position="111"/>
        <end position="120"/>
    </location>
</feature>
<evidence type="ECO:0000313" key="7">
    <source>
        <dbReference type="EMBL" id="PWN93512.1"/>
    </source>
</evidence>
<keyword evidence="8" id="KW-1185">Reference proteome</keyword>
<dbReference type="InterPro" id="IPR036864">
    <property type="entry name" value="Zn2-C6_fun-type_DNA-bd_sf"/>
</dbReference>
<dbReference type="OrthoDB" id="2595934at2759"/>
<dbReference type="PANTHER" id="PTHR31845">
    <property type="entry name" value="FINGER DOMAIN PROTEIN, PUTATIVE-RELATED"/>
    <property type="match status" value="1"/>
</dbReference>
<feature type="compositionally biased region" description="Polar residues" evidence="6">
    <location>
        <begin position="1"/>
        <end position="10"/>
    </location>
</feature>
<dbReference type="RefSeq" id="XP_025380710.1">
    <property type="nucleotide sequence ID" value="XM_025523369.1"/>
</dbReference>
<feature type="compositionally biased region" description="Polar residues" evidence="6">
    <location>
        <begin position="170"/>
        <end position="189"/>
    </location>
</feature>
<feature type="region of interest" description="Disordered" evidence="6">
    <location>
        <begin position="726"/>
        <end position="749"/>
    </location>
</feature>
<evidence type="ECO:0000256" key="3">
    <source>
        <dbReference type="ARBA" id="ARBA00023125"/>
    </source>
</evidence>
<dbReference type="GeneID" id="37045285"/>
<organism evidence="7 8">
    <name type="scientific">Acaromyces ingoldii</name>
    <dbReference type="NCBI Taxonomy" id="215250"/>
    <lineage>
        <taxon>Eukaryota</taxon>
        <taxon>Fungi</taxon>
        <taxon>Dikarya</taxon>
        <taxon>Basidiomycota</taxon>
        <taxon>Ustilaginomycotina</taxon>
        <taxon>Exobasidiomycetes</taxon>
        <taxon>Exobasidiales</taxon>
        <taxon>Cryptobasidiaceae</taxon>
        <taxon>Acaromyces</taxon>
    </lineage>
</organism>
<feature type="region of interest" description="Disordered" evidence="6">
    <location>
        <begin position="1"/>
        <end position="93"/>
    </location>
</feature>
<keyword evidence="3" id="KW-0238">DNA-binding</keyword>
<evidence type="ECO:0000256" key="2">
    <source>
        <dbReference type="ARBA" id="ARBA00023015"/>
    </source>
</evidence>
<keyword evidence="2" id="KW-0805">Transcription regulation</keyword>
<gene>
    <name evidence="7" type="ORF">FA10DRAFT_277310</name>
</gene>
<dbReference type="InterPro" id="IPR051089">
    <property type="entry name" value="prtT"/>
</dbReference>
<protein>
    <recommendedName>
        <fullName evidence="9">Zn(2)-C6 fungal-type domain-containing protein</fullName>
    </recommendedName>
</protein>
<evidence type="ECO:0000256" key="4">
    <source>
        <dbReference type="ARBA" id="ARBA00023163"/>
    </source>
</evidence>
<evidence type="ECO:0000256" key="5">
    <source>
        <dbReference type="ARBA" id="ARBA00023242"/>
    </source>
</evidence>
<dbReference type="EMBL" id="KZ819634">
    <property type="protein sequence ID" value="PWN93512.1"/>
    <property type="molecule type" value="Genomic_DNA"/>
</dbReference>
<accession>A0A316YWK3</accession>
<name>A0A316YWK3_9BASI</name>
<dbReference type="GO" id="GO:0008270">
    <property type="term" value="F:zinc ion binding"/>
    <property type="evidence" value="ECO:0007669"/>
    <property type="project" value="InterPro"/>
</dbReference>
<dbReference type="GO" id="GO:0005634">
    <property type="term" value="C:nucleus"/>
    <property type="evidence" value="ECO:0007669"/>
    <property type="project" value="UniProtKB-SubCell"/>
</dbReference>
<feature type="compositionally biased region" description="Basic and acidic residues" evidence="6">
    <location>
        <begin position="138"/>
        <end position="155"/>
    </location>
</feature>
<evidence type="ECO:0000256" key="1">
    <source>
        <dbReference type="ARBA" id="ARBA00004123"/>
    </source>
</evidence>
<dbReference type="GO" id="GO:0000976">
    <property type="term" value="F:transcription cis-regulatory region binding"/>
    <property type="evidence" value="ECO:0007669"/>
    <property type="project" value="TreeGrafter"/>
</dbReference>
<sequence>MAGQGHSSFSPRGAVSSVPPSPRSQEGRETGAKRKRTRNLRSCAECRRSKVRCDWPDSERTRSTVGHVSSDGGKTSGADGLREERSNGGAPGACHRCRVLGIQCLAWGGEEPPRKARKSAETPVKTTRKRRSVSADRGNPDRDREAETRMEHDLQLFDPLAPPSRAPHLSSPSLSSTKTGTPNDATSVAGPSSAAYMEEMTEARSGKQWPEVSILSWKPTQFMAKLCKRQKGFLRSPDSDGEEDEADSDLKNKAESISASVERCCSKRQHCVSLGKRLDLYRCFLPFLPRIEEIDSPSDDVLVAVSVYLALDASSTRVEKSRQRLGAGIRRCIVDIMIRGARTFEEVAALVALAIFDPVLVSKPSATDPNHSLAVALSGSALLAAAGTAACALDMDSAPKQLKQDLSGEEQASIIMNAALWIVIVSTSALLTLADDPLRQHLFRCAEADLVDFEEHCTTSTSGQHAVLRIAALRCRAHMVITQATHSSLVIVDAAQRARRPLAEMQRLFQKADDELWALLASFLGQMRQLAITLAQRQCRQQEDPDTNLGSNFVDLAMQTLELELHTAVLLAETHLMRFVTHHMKHRIEGSKSAVDFVNSLREDDEVFHLVICIGGKRSKMCRKAGILLVNLVKSAPAYSRDSGLSAFDGGGIDDDEEEEGMATLVLPPSQTCVMSNLVVKGLAEFVAGRMGTGHMPTDDARLDDPFAEADLLLVRSLGEALSTLDSQESKGSWRSQRKTPTSRNARQR</sequence>
<evidence type="ECO:0000313" key="8">
    <source>
        <dbReference type="Proteomes" id="UP000245768"/>
    </source>
</evidence>
<evidence type="ECO:0000256" key="6">
    <source>
        <dbReference type="SAM" id="MobiDB-lite"/>
    </source>
</evidence>
<proteinExistence type="predicted"/>
<dbReference type="InParanoid" id="A0A316YWK3"/>
<dbReference type="PANTHER" id="PTHR31845:SF17">
    <property type="entry name" value="ZN(II)2CYS6 TRANSCRIPTION FACTOR (EUROFUNG)"/>
    <property type="match status" value="1"/>
</dbReference>
<keyword evidence="4" id="KW-0804">Transcription</keyword>
<dbReference type="AlphaFoldDB" id="A0A316YWK3"/>
<feature type="region of interest" description="Disordered" evidence="6">
    <location>
        <begin position="109"/>
        <end position="189"/>
    </location>
</feature>
<dbReference type="Gene3D" id="4.10.240.10">
    <property type="entry name" value="Zn(2)-C6 fungal-type DNA-binding domain"/>
    <property type="match status" value="1"/>
</dbReference>
<dbReference type="GO" id="GO:0000981">
    <property type="term" value="F:DNA-binding transcription factor activity, RNA polymerase II-specific"/>
    <property type="evidence" value="ECO:0007669"/>
    <property type="project" value="InterPro"/>
</dbReference>
<feature type="compositionally biased region" description="Basic and acidic residues" evidence="6">
    <location>
        <begin position="44"/>
        <end position="62"/>
    </location>
</feature>
<evidence type="ECO:0008006" key="9">
    <source>
        <dbReference type="Google" id="ProtNLM"/>
    </source>
</evidence>
<comment type="subcellular location">
    <subcellularLocation>
        <location evidence="1">Nucleus</location>
    </subcellularLocation>
</comment>
<dbReference type="CDD" id="cd00067">
    <property type="entry name" value="GAL4"/>
    <property type="match status" value="1"/>
</dbReference>